<dbReference type="OrthoDB" id="3540563at2"/>
<dbReference type="Proteomes" id="UP000198953">
    <property type="component" value="Unassembled WGS sequence"/>
</dbReference>
<organism evidence="4 5">
    <name type="scientific">Nonomuraea pusilla</name>
    <dbReference type="NCBI Taxonomy" id="46177"/>
    <lineage>
        <taxon>Bacteria</taxon>
        <taxon>Bacillati</taxon>
        <taxon>Actinomycetota</taxon>
        <taxon>Actinomycetes</taxon>
        <taxon>Streptosporangiales</taxon>
        <taxon>Streptosporangiaceae</taxon>
        <taxon>Nonomuraea</taxon>
    </lineage>
</organism>
<evidence type="ECO:0000259" key="3">
    <source>
        <dbReference type="Pfam" id="PF03413"/>
    </source>
</evidence>
<gene>
    <name evidence="4" type="ORF">SAMN05660976_03082</name>
</gene>
<feature type="domain" description="PepSY" evidence="3">
    <location>
        <begin position="44"/>
        <end position="103"/>
    </location>
</feature>
<proteinExistence type="predicted"/>
<name>A0A1H7S7F0_9ACTN</name>
<keyword evidence="5" id="KW-1185">Reference proteome</keyword>
<keyword evidence="2" id="KW-0732">Signal</keyword>
<feature type="region of interest" description="Disordered" evidence="1">
    <location>
        <begin position="89"/>
        <end position="132"/>
    </location>
</feature>
<evidence type="ECO:0000313" key="5">
    <source>
        <dbReference type="Proteomes" id="UP000198953"/>
    </source>
</evidence>
<reference evidence="4 5" key="1">
    <citation type="submission" date="2016-10" db="EMBL/GenBank/DDBJ databases">
        <authorList>
            <person name="de Groot N.N."/>
        </authorList>
    </citation>
    <scope>NUCLEOTIDE SEQUENCE [LARGE SCALE GENOMIC DNA]</scope>
    <source>
        <strain evidence="4 5">DSM 43357</strain>
    </source>
</reference>
<evidence type="ECO:0000256" key="1">
    <source>
        <dbReference type="SAM" id="MobiDB-lite"/>
    </source>
</evidence>
<dbReference type="RefSeq" id="WP_091100962.1">
    <property type="nucleotide sequence ID" value="NZ_FOBF01000006.1"/>
</dbReference>
<feature type="chain" id="PRO_5038675977" evidence="2">
    <location>
        <begin position="30"/>
        <end position="132"/>
    </location>
</feature>
<feature type="signal peptide" evidence="2">
    <location>
        <begin position="1"/>
        <end position="29"/>
    </location>
</feature>
<sequence>MRITKKLIVAGAGIVVLAAGGGAAYAATAADGAAEATAAVTAPKVTAERAIEIAHREVPGAWVREVGYDSRGSRPDVWEVELVKGTSEHEVDVDAATGQVVARERGDHHGRGDDDRHDGKHDGKDDRHGDDD</sequence>
<evidence type="ECO:0000313" key="4">
    <source>
        <dbReference type="EMBL" id="SEL68550.1"/>
    </source>
</evidence>
<protein>
    <submittedName>
        <fullName evidence="4">Peptidase propeptide and YPEB domain-containing protein</fullName>
    </submittedName>
</protein>
<dbReference type="EMBL" id="FOBF01000006">
    <property type="protein sequence ID" value="SEL68550.1"/>
    <property type="molecule type" value="Genomic_DNA"/>
</dbReference>
<dbReference type="STRING" id="46177.SAMN05660976_03082"/>
<accession>A0A1H7S7F0</accession>
<dbReference type="Pfam" id="PF03413">
    <property type="entry name" value="PepSY"/>
    <property type="match status" value="1"/>
</dbReference>
<dbReference type="InterPro" id="IPR025711">
    <property type="entry name" value="PepSY"/>
</dbReference>
<evidence type="ECO:0000256" key="2">
    <source>
        <dbReference type="SAM" id="SignalP"/>
    </source>
</evidence>
<dbReference type="Gene3D" id="3.10.450.40">
    <property type="match status" value="1"/>
</dbReference>
<dbReference type="AlphaFoldDB" id="A0A1H7S7F0"/>
<feature type="compositionally biased region" description="Basic and acidic residues" evidence="1">
    <location>
        <begin position="102"/>
        <end position="132"/>
    </location>
</feature>